<proteinExistence type="predicted"/>
<dbReference type="PANTHER" id="PTHR39472">
    <property type="entry name" value="EXPRESSED PROTEIN"/>
    <property type="match status" value="1"/>
</dbReference>
<evidence type="ECO:0000313" key="3">
    <source>
        <dbReference type="EMBL" id="GJJ14387.1"/>
    </source>
</evidence>
<feature type="region of interest" description="Disordered" evidence="2">
    <location>
        <begin position="217"/>
        <end position="266"/>
    </location>
</feature>
<reference evidence="3" key="1">
    <citation type="submission" date="2021-10" db="EMBL/GenBank/DDBJ databases">
        <title>De novo Genome Assembly of Clathrus columnatus (Basidiomycota, Fungi) Using Illumina and Nanopore Sequence Data.</title>
        <authorList>
            <person name="Ogiso-Tanaka E."/>
            <person name="Itagaki H."/>
            <person name="Hosoya T."/>
            <person name="Hosaka K."/>
        </authorList>
    </citation>
    <scope>NUCLEOTIDE SEQUENCE</scope>
    <source>
        <strain evidence="3">MO-923</strain>
    </source>
</reference>
<organism evidence="3 4">
    <name type="scientific">Clathrus columnatus</name>
    <dbReference type="NCBI Taxonomy" id="1419009"/>
    <lineage>
        <taxon>Eukaryota</taxon>
        <taxon>Fungi</taxon>
        <taxon>Dikarya</taxon>
        <taxon>Basidiomycota</taxon>
        <taxon>Agaricomycotina</taxon>
        <taxon>Agaricomycetes</taxon>
        <taxon>Phallomycetidae</taxon>
        <taxon>Phallales</taxon>
        <taxon>Clathraceae</taxon>
        <taxon>Clathrus</taxon>
    </lineage>
</organism>
<accession>A0AAV5AIA8</accession>
<evidence type="ECO:0000256" key="2">
    <source>
        <dbReference type="SAM" id="MobiDB-lite"/>
    </source>
</evidence>
<feature type="compositionally biased region" description="Acidic residues" evidence="2">
    <location>
        <begin position="169"/>
        <end position="184"/>
    </location>
</feature>
<evidence type="ECO:0000313" key="4">
    <source>
        <dbReference type="Proteomes" id="UP001050691"/>
    </source>
</evidence>
<dbReference type="Proteomes" id="UP001050691">
    <property type="component" value="Unassembled WGS sequence"/>
</dbReference>
<dbReference type="EMBL" id="BPWL01000009">
    <property type="protein sequence ID" value="GJJ14387.1"/>
    <property type="molecule type" value="Genomic_DNA"/>
</dbReference>
<keyword evidence="1" id="KW-0175">Coiled coil</keyword>
<dbReference type="PANTHER" id="PTHR39472:SF1">
    <property type="entry name" value="EXPRESSED PROTEIN"/>
    <property type="match status" value="1"/>
</dbReference>
<evidence type="ECO:0000256" key="1">
    <source>
        <dbReference type="SAM" id="Coils"/>
    </source>
</evidence>
<gene>
    <name evidence="3" type="ORF">Clacol_008651</name>
</gene>
<keyword evidence="4" id="KW-1185">Reference proteome</keyword>
<dbReference type="AlphaFoldDB" id="A0AAV5AIA8"/>
<comment type="caution">
    <text evidence="3">The sequence shown here is derived from an EMBL/GenBank/DDBJ whole genome shotgun (WGS) entry which is preliminary data.</text>
</comment>
<protein>
    <submittedName>
        <fullName evidence="3">Uncharacterized protein</fullName>
    </submittedName>
</protein>
<feature type="coiled-coil region" evidence="1">
    <location>
        <begin position="79"/>
        <end position="106"/>
    </location>
</feature>
<name>A0AAV5AIA8_9AGAM</name>
<sequence length="266" mass="30129">MDSDRPELVQLWNLVTEITEQLNQNKAVIAKLQAHIQQLKDQASKASESSSLRRFNTDISKEAFATEIERLSVALVMENQTLLHENKQLNTLVQDYEELLENVMSKVRNHTHAAQTHQAILVKHYETLLTQDLGNSSLDSLGVNPAQFSTLQTLARAALRCLAGKSDEMPPEDGEDTIEEEDKDEGMTNWAEEREIEIQRLDKENAQLRKVLGISAEQGKDFGLDETDTEIPRHLQRHTRSSSFLSPGKRGNRRFSSGLPRRDLGM</sequence>
<feature type="coiled-coil region" evidence="1">
    <location>
        <begin position="22"/>
        <end position="49"/>
    </location>
</feature>
<feature type="region of interest" description="Disordered" evidence="2">
    <location>
        <begin position="165"/>
        <end position="187"/>
    </location>
</feature>